<evidence type="ECO:0000313" key="3">
    <source>
        <dbReference type="Proteomes" id="UP000004067"/>
    </source>
</evidence>
<dbReference type="HOGENOM" id="CLU_213287_1_0_9"/>
<keyword evidence="1" id="KW-0472">Membrane</keyword>
<organism evidence="2 3">
    <name type="scientific">Centipeda periodontii DSM 2778</name>
    <dbReference type="NCBI Taxonomy" id="888060"/>
    <lineage>
        <taxon>Bacteria</taxon>
        <taxon>Bacillati</taxon>
        <taxon>Bacillota</taxon>
        <taxon>Negativicutes</taxon>
        <taxon>Selenomonadales</taxon>
        <taxon>Selenomonadaceae</taxon>
        <taxon>Centipeda</taxon>
    </lineage>
</organism>
<proteinExistence type="predicted"/>
<dbReference type="STRING" id="888060.HMPREF9081_1411"/>
<name>F5RMC5_9FIRM</name>
<keyword evidence="3" id="KW-1185">Reference proteome</keyword>
<dbReference type="EMBL" id="AFHQ01000033">
    <property type="protein sequence ID" value="EGK59816.1"/>
    <property type="molecule type" value="Genomic_DNA"/>
</dbReference>
<sequence length="49" mass="5739">MRQLIGYLRTLFQYAKTPKGRHDILDYLLAAGIFFLIITLVFVILNLVR</sequence>
<reference evidence="2 3" key="1">
    <citation type="submission" date="2011-04" db="EMBL/GenBank/DDBJ databases">
        <authorList>
            <person name="Muzny D."/>
            <person name="Qin X."/>
            <person name="Deng J."/>
            <person name="Jiang H."/>
            <person name="Liu Y."/>
            <person name="Qu J."/>
            <person name="Song X.-Z."/>
            <person name="Zhang L."/>
            <person name="Thornton R."/>
            <person name="Coyle M."/>
            <person name="Francisco L."/>
            <person name="Jackson L."/>
            <person name="Javaid M."/>
            <person name="Korchina V."/>
            <person name="Kovar C."/>
            <person name="Mata R."/>
            <person name="Mathew T."/>
            <person name="Ngo R."/>
            <person name="Nguyen L."/>
            <person name="Nguyen N."/>
            <person name="Okwuonu G."/>
            <person name="Ongeri F."/>
            <person name="Pham C."/>
            <person name="Simmons D."/>
            <person name="Wilczek-Boney K."/>
            <person name="Hale W."/>
            <person name="Jakkamsetti A."/>
            <person name="Pham P."/>
            <person name="Ruth R."/>
            <person name="San Lucas F."/>
            <person name="Warren J."/>
            <person name="Zhang J."/>
            <person name="Zhao Z."/>
            <person name="Zhou C."/>
            <person name="Zhu D."/>
            <person name="Lee S."/>
            <person name="Bess C."/>
            <person name="Blankenburg K."/>
            <person name="Forbes L."/>
            <person name="Fu Q."/>
            <person name="Gubbala S."/>
            <person name="Hirani K."/>
            <person name="Jayaseelan J.C."/>
            <person name="Lara F."/>
            <person name="Munidasa M."/>
            <person name="Palculict T."/>
            <person name="Patil S."/>
            <person name="Pu L.-L."/>
            <person name="Saada N."/>
            <person name="Tang L."/>
            <person name="Weissenberger G."/>
            <person name="Zhu Y."/>
            <person name="Hemphill L."/>
            <person name="Shang Y."/>
            <person name="Youmans B."/>
            <person name="Ayvaz T."/>
            <person name="Ross M."/>
            <person name="Santibanez J."/>
            <person name="Aqrawi P."/>
            <person name="Gross S."/>
            <person name="Joshi V."/>
            <person name="Fowler G."/>
            <person name="Nazareth L."/>
            <person name="Reid J."/>
            <person name="Worley K."/>
            <person name="Petrosino J."/>
            <person name="Highlander S."/>
            <person name="Gibbs R."/>
        </authorList>
    </citation>
    <scope>NUCLEOTIDE SEQUENCE [LARGE SCALE GENOMIC DNA]</scope>
    <source>
        <strain evidence="2 3">DSM 2778</strain>
    </source>
</reference>
<keyword evidence="1" id="KW-0812">Transmembrane</keyword>
<dbReference type="AlphaFoldDB" id="F5RMC5"/>
<evidence type="ECO:0000256" key="1">
    <source>
        <dbReference type="SAM" id="Phobius"/>
    </source>
</evidence>
<protein>
    <submittedName>
        <fullName evidence="2">Uncharacterized protein</fullName>
    </submittedName>
</protein>
<gene>
    <name evidence="2" type="ORF">HMPREF9081_1411</name>
</gene>
<comment type="caution">
    <text evidence="2">The sequence shown here is derived from an EMBL/GenBank/DDBJ whole genome shotgun (WGS) entry which is preliminary data.</text>
</comment>
<evidence type="ECO:0000313" key="2">
    <source>
        <dbReference type="EMBL" id="EGK59816.1"/>
    </source>
</evidence>
<accession>F5RMC5</accession>
<keyword evidence="1" id="KW-1133">Transmembrane helix</keyword>
<dbReference type="eggNOG" id="ENOG502ZFJN">
    <property type="taxonomic scope" value="Bacteria"/>
</dbReference>
<dbReference type="Proteomes" id="UP000004067">
    <property type="component" value="Unassembled WGS sequence"/>
</dbReference>
<feature type="transmembrane region" description="Helical" evidence="1">
    <location>
        <begin position="27"/>
        <end position="48"/>
    </location>
</feature>